<dbReference type="InterPro" id="IPR019953">
    <property type="entry name" value="OHR"/>
</dbReference>
<name>A0A1Z5IBI6_9LACO</name>
<dbReference type="GO" id="GO:0006979">
    <property type="term" value="P:response to oxidative stress"/>
    <property type="evidence" value="ECO:0007669"/>
    <property type="project" value="InterPro"/>
</dbReference>
<protein>
    <submittedName>
        <fullName evidence="2">OsmC/Ohr family protein</fullName>
    </submittedName>
</protein>
<dbReference type="PANTHER" id="PTHR33797:SF2">
    <property type="entry name" value="ORGANIC HYDROPEROXIDE RESISTANCE PROTEIN-LIKE"/>
    <property type="match status" value="1"/>
</dbReference>
<dbReference type="RefSeq" id="WP_089108887.1">
    <property type="nucleotide sequence ID" value="NZ_BCMF01000004.1"/>
</dbReference>
<evidence type="ECO:0000313" key="2">
    <source>
        <dbReference type="EMBL" id="GAW99084.1"/>
    </source>
</evidence>
<organism evidence="2 3">
    <name type="scientific">Secundilactobacillus mixtipabuli</name>
    <dbReference type="NCBI Taxonomy" id="1435342"/>
    <lineage>
        <taxon>Bacteria</taxon>
        <taxon>Bacillati</taxon>
        <taxon>Bacillota</taxon>
        <taxon>Bacilli</taxon>
        <taxon>Lactobacillales</taxon>
        <taxon>Lactobacillaceae</taxon>
        <taxon>Secundilactobacillus</taxon>
    </lineage>
</organism>
<dbReference type="InterPro" id="IPR003718">
    <property type="entry name" value="OsmC/Ohr_fam"/>
</dbReference>
<dbReference type="AlphaFoldDB" id="A0A1Z5IBI6"/>
<dbReference type="PANTHER" id="PTHR33797">
    <property type="entry name" value="ORGANIC HYDROPEROXIDE RESISTANCE PROTEIN-LIKE"/>
    <property type="match status" value="1"/>
</dbReference>
<dbReference type="Gene3D" id="3.30.300.20">
    <property type="match status" value="1"/>
</dbReference>
<gene>
    <name evidence="2" type="primary">osmC_2</name>
    <name evidence="2" type="ORF">IWT30_01044</name>
</gene>
<dbReference type="Proteomes" id="UP000198374">
    <property type="component" value="Unassembled WGS sequence"/>
</dbReference>
<dbReference type="OrthoDB" id="9797508at2"/>
<dbReference type="InterPro" id="IPR015946">
    <property type="entry name" value="KH_dom-like_a/b"/>
</dbReference>
<accession>A0A1Z5IBI6</accession>
<comment type="caution">
    <text evidence="2">The sequence shown here is derived from an EMBL/GenBank/DDBJ whole genome shotgun (WGS) entry which is preliminary data.</text>
</comment>
<comment type="similarity">
    <text evidence="1">Belongs to the OsmC/Ohr family.</text>
</comment>
<evidence type="ECO:0000313" key="3">
    <source>
        <dbReference type="Proteomes" id="UP000198374"/>
    </source>
</evidence>
<dbReference type="SUPFAM" id="SSF82784">
    <property type="entry name" value="OsmC-like"/>
    <property type="match status" value="1"/>
</dbReference>
<dbReference type="EMBL" id="BCMF01000004">
    <property type="protein sequence ID" value="GAW99084.1"/>
    <property type="molecule type" value="Genomic_DNA"/>
</dbReference>
<evidence type="ECO:0000256" key="1">
    <source>
        <dbReference type="ARBA" id="ARBA00007378"/>
    </source>
</evidence>
<dbReference type="NCBIfam" id="TIGR03561">
    <property type="entry name" value="organ_hyd_perox"/>
    <property type="match status" value="1"/>
</dbReference>
<proteinExistence type="inferred from homology"/>
<reference evidence="2 3" key="1">
    <citation type="submission" date="2015-11" db="EMBL/GenBank/DDBJ databases">
        <title>Draft genome sequences of new species of the genus Lactobacillus isolated from orchardgrass silage.</title>
        <authorList>
            <person name="Tohno M."/>
            <person name="Tanizawa Y."/>
            <person name="Arita M."/>
        </authorList>
    </citation>
    <scope>NUCLEOTIDE SEQUENCE [LARGE SCALE GENOMIC DNA]</scope>
    <source>
        <strain evidence="2 3">IWT30</strain>
    </source>
</reference>
<keyword evidence="3" id="KW-1185">Reference proteome</keyword>
<sequence>MAKKLYTTTMTNKGGRAGEVWSNDRKWDFKIGTPGVDKDSTNPEQLFAAGFASCFNGALDIALQQAGVSGEPTVRAKVSLFQEGDGPDFHIGVELVGHIEGLDEAETKKYMAIAETICPYSKATRGNIEVNISAE</sequence>
<dbReference type="Pfam" id="PF02566">
    <property type="entry name" value="OsmC"/>
    <property type="match status" value="1"/>
</dbReference>
<dbReference type="InterPro" id="IPR036102">
    <property type="entry name" value="OsmC/Ohrsf"/>
</dbReference>